<dbReference type="InterPro" id="IPR007737">
    <property type="entry name" value="Mga_HTH"/>
</dbReference>
<dbReference type="Proteomes" id="UP000198604">
    <property type="component" value="Unassembled WGS sequence"/>
</dbReference>
<dbReference type="InterPro" id="IPR036388">
    <property type="entry name" value="WH-like_DNA-bd_sf"/>
</dbReference>
<dbReference type="PANTHER" id="PTHR30185">
    <property type="entry name" value="CRYPTIC BETA-GLUCOSIDE BGL OPERON ANTITERMINATOR"/>
    <property type="match status" value="1"/>
</dbReference>
<accession>A0A0E4H386</accession>
<keyword evidence="1" id="KW-0805">Transcription regulation</keyword>
<evidence type="ECO:0000256" key="1">
    <source>
        <dbReference type="ARBA" id="ARBA00023015"/>
    </source>
</evidence>
<feature type="domain" description="Mga helix-turn-helix" evidence="3">
    <location>
        <begin position="83"/>
        <end position="161"/>
    </location>
</feature>
<dbReference type="InterPro" id="IPR050661">
    <property type="entry name" value="BglG_antiterminators"/>
</dbReference>
<dbReference type="Gene3D" id="1.10.10.10">
    <property type="entry name" value="Winged helix-like DNA-binding domain superfamily/Winged helix DNA-binding domain"/>
    <property type="match status" value="1"/>
</dbReference>
<keyword evidence="5" id="KW-1185">Reference proteome</keyword>
<gene>
    <name evidence="4" type="ORF">BN1356_00221</name>
</gene>
<proteinExistence type="predicted"/>
<evidence type="ECO:0000313" key="4">
    <source>
        <dbReference type="EMBL" id="CQR23851.1"/>
    </source>
</evidence>
<protein>
    <submittedName>
        <fullName evidence="4">Regulatory protein</fullName>
    </submittedName>
</protein>
<evidence type="ECO:0000259" key="3">
    <source>
        <dbReference type="Pfam" id="PF05043"/>
    </source>
</evidence>
<dbReference type="PANTHER" id="PTHR30185:SF18">
    <property type="entry name" value="TRANSCRIPTIONAL REGULATOR MTLR"/>
    <property type="match status" value="1"/>
</dbReference>
<dbReference type="STRING" id="1608583.BN1356_00221"/>
<dbReference type="EMBL" id="CTEN01000001">
    <property type="protein sequence ID" value="CQR23851.1"/>
    <property type="molecule type" value="Genomic_DNA"/>
</dbReference>
<evidence type="ECO:0000313" key="5">
    <source>
        <dbReference type="Proteomes" id="UP000198604"/>
    </source>
</evidence>
<dbReference type="OrthoDB" id="2192016at2"/>
<organism evidence="4 5">
    <name type="scientific">Streptococcus varani</name>
    <dbReference type="NCBI Taxonomy" id="1608583"/>
    <lineage>
        <taxon>Bacteria</taxon>
        <taxon>Bacillati</taxon>
        <taxon>Bacillota</taxon>
        <taxon>Bacilli</taxon>
        <taxon>Lactobacillales</taxon>
        <taxon>Streptococcaceae</taxon>
        <taxon>Streptococcus</taxon>
    </lineage>
</organism>
<dbReference type="RefSeq" id="WP_093649593.1">
    <property type="nucleotide sequence ID" value="NZ_CTEN01000001.1"/>
</dbReference>
<name>A0A0E4H386_9STRE</name>
<dbReference type="Pfam" id="PF05043">
    <property type="entry name" value="Mga"/>
    <property type="match status" value="1"/>
</dbReference>
<evidence type="ECO:0000256" key="2">
    <source>
        <dbReference type="ARBA" id="ARBA00023163"/>
    </source>
</evidence>
<dbReference type="AlphaFoldDB" id="A0A0E4H386"/>
<reference evidence="5" key="1">
    <citation type="submission" date="2015-03" db="EMBL/GenBank/DDBJ databases">
        <authorList>
            <person name="Urmite Genomes"/>
        </authorList>
    </citation>
    <scope>NUCLEOTIDE SEQUENCE [LARGE SCALE GENOMIC DNA]</scope>
    <source>
        <strain evidence="5">FF10</strain>
    </source>
</reference>
<keyword evidence="2" id="KW-0804">Transcription</keyword>
<sequence length="486" mass="56416">MELAAIFEKAEANVYRLLLILKASPNQMYLKQLMEETSLSRSTLLKYISLFNELARKGSLVTEIRIDEDVCWLEMDPGLEWVSVINLFIQSSSRYLILKEVFSHHSFTIQSLSQKLMISEATLNRHLSALNDLLKEFSIAIYNGRLKGPEHQIRYFYWLLFQNCWTFETKQDHLNKEELQKEGRLVERLCHSPLSTAQKNDIALWSFISQKRWSVSNKETSDLSEALTPYAKNVFFQRLEKAYMTFLSRYALEMDESEAENLFAFLLSMLCLPSHTMAFVLGFGGPVADQMTDLIRSMRRAELCGNHLPDQITSTLGQILHRRYFFRGDILVHRSLASDSWYNPMPFIKSSHRQLAAQLFPNQQGCDLMFAMQDDFLSLLSYLMKPRQGTIYIGLHLAGGELVQERLKNLLENRIAYHRYIQIEAYDESKTYQGIVSDLGFLHQASCPIYHLKGPVSLRDIEEIAVLIKDLLREHRLSSLPYFPTY</sequence>